<accession>A0A0C2FCM5</accession>
<dbReference type="HOGENOM" id="CLU_027503_1_0_1"/>
<dbReference type="OrthoDB" id="5413531at2759"/>
<comment type="caution">
    <text evidence="3">The sequence shown here is derived from an EMBL/GenBank/DDBJ whole genome shotgun (WGS) entry which is preliminary data.</text>
</comment>
<name>A0A0C2FCM5_9PEZI</name>
<evidence type="ECO:0000313" key="3">
    <source>
        <dbReference type="EMBL" id="KIH88873.1"/>
    </source>
</evidence>
<evidence type="ECO:0000256" key="2">
    <source>
        <dbReference type="SAM" id="MobiDB-lite"/>
    </source>
</evidence>
<protein>
    <submittedName>
        <fullName evidence="3">Uncharacterized protein</fullName>
    </submittedName>
</protein>
<dbReference type="VEuPathDB" id="FungiDB:SPBR_06962"/>
<gene>
    <name evidence="3" type="ORF">SPBR_06962</name>
</gene>
<evidence type="ECO:0000256" key="1">
    <source>
        <dbReference type="SAM" id="Coils"/>
    </source>
</evidence>
<evidence type="ECO:0000313" key="4">
    <source>
        <dbReference type="Proteomes" id="UP000031575"/>
    </source>
</evidence>
<dbReference type="EMBL" id="AWTV01000009">
    <property type="protein sequence ID" value="KIH88873.1"/>
    <property type="molecule type" value="Genomic_DNA"/>
</dbReference>
<feature type="compositionally biased region" description="Polar residues" evidence="2">
    <location>
        <begin position="261"/>
        <end position="272"/>
    </location>
</feature>
<organism evidence="3 4">
    <name type="scientific">Sporothrix brasiliensis 5110</name>
    <dbReference type="NCBI Taxonomy" id="1398154"/>
    <lineage>
        <taxon>Eukaryota</taxon>
        <taxon>Fungi</taxon>
        <taxon>Dikarya</taxon>
        <taxon>Ascomycota</taxon>
        <taxon>Pezizomycotina</taxon>
        <taxon>Sordariomycetes</taxon>
        <taxon>Sordariomycetidae</taxon>
        <taxon>Ophiostomatales</taxon>
        <taxon>Ophiostomataceae</taxon>
        <taxon>Sporothrix</taxon>
    </lineage>
</organism>
<keyword evidence="4" id="KW-1185">Reference proteome</keyword>
<reference evidence="3 4" key="1">
    <citation type="journal article" date="2014" name="BMC Genomics">
        <title>Comparative genomics of the major fungal agents of human and animal Sporotrichosis: Sporothrix schenckii and Sporothrix brasiliensis.</title>
        <authorList>
            <person name="Teixeira M.M."/>
            <person name="de Almeida L.G."/>
            <person name="Kubitschek-Barreira P."/>
            <person name="Alves F.L."/>
            <person name="Kioshima E.S."/>
            <person name="Abadio A.K."/>
            <person name="Fernandes L."/>
            <person name="Derengowski L.S."/>
            <person name="Ferreira K.S."/>
            <person name="Souza R.C."/>
            <person name="Ruiz J.C."/>
            <person name="de Andrade N.C."/>
            <person name="Paes H.C."/>
            <person name="Nicola A.M."/>
            <person name="Albuquerque P."/>
            <person name="Gerber A.L."/>
            <person name="Martins V.P."/>
            <person name="Peconick L.D."/>
            <person name="Neto A.V."/>
            <person name="Chaucanez C.B."/>
            <person name="Silva P.A."/>
            <person name="Cunha O.L."/>
            <person name="de Oliveira F.F."/>
            <person name="dos Santos T.C."/>
            <person name="Barros A.L."/>
            <person name="Soares M.A."/>
            <person name="de Oliveira L.M."/>
            <person name="Marini M.M."/>
            <person name="Villalobos-Duno H."/>
            <person name="Cunha M.M."/>
            <person name="de Hoog S."/>
            <person name="da Silveira J.F."/>
            <person name="Henrissat B."/>
            <person name="Nino-Vega G.A."/>
            <person name="Cisalpino P.S."/>
            <person name="Mora-Montes H.M."/>
            <person name="Almeida S.R."/>
            <person name="Stajich J.E."/>
            <person name="Lopes-Bezerra L.M."/>
            <person name="Vasconcelos A.T."/>
            <person name="Felipe M.S."/>
        </authorList>
    </citation>
    <scope>NUCLEOTIDE SEQUENCE [LARGE SCALE GENOMIC DNA]</scope>
    <source>
        <strain evidence="3 4">5110</strain>
    </source>
</reference>
<dbReference type="Proteomes" id="UP000031575">
    <property type="component" value="Unassembled WGS sequence"/>
</dbReference>
<feature type="compositionally biased region" description="Basic and acidic residues" evidence="2">
    <location>
        <begin position="194"/>
        <end position="213"/>
    </location>
</feature>
<feature type="region of interest" description="Disordered" evidence="2">
    <location>
        <begin position="189"/>
        <end position="213"/>
    </location>
</feature>
<sequence>MAHVYAHNFDPSVHRAGYIPGTEFALPYLSRFSMAHDDEADMLRHVNCSLLSTPGVPPTLIALKQHAQSLAYLIAMLSPHGGDDEAVEVLVKRAKAAKSTKRAKRQKTGHIGDDDTGVADGSLLRDLVSGTTDTTTDNPFDWLDLSRPYTNDADPAHHRPLIDLVNEVKARHDVLDTTYHCPLTTYEPRNGGRYTRDRNKGKDKDGARRWDEDGFDQRRPYASYHGLLLHANMCLERLDHEYAATGGLLSLLPTRRVNGVSGDNNKDTSTNRNKSEDEDENDEEEPEIEAARNTLVGQWIVFSQNLVGRTYELEAAYANAVHALRGRDTAADTGAAADKWRMIHAGDDVWGDVHSKLDASSTADAAWTAQRSTQGVVGGNQAADAASADRVVYVDINTRFYRMDVGGTHARGAIYVCPVGAPGIVDAGVVDGSGRGSSAAADDADKRAELHAAQGRHHSASALEQRYDRRLQDAGRIARANQHLAEQALQHAQTLLVLRRDHERMLALNAELQRTADAARQRLKTAEAELADLKSTRGRLASENR</sequence>
<feature type="compositionally biased region" description="Acidic residues" evidence="2">
    <location>
        <begin position="276"/>
        <end position="287"/>
    </location>
</feature>
<dbReference type="GeneID" id="63680139"/>
<keyword evidence="1" id="KW-0175">Coiled coil</keyword>
<dbReference type="RefSeq" id="XP_040616883.1">
    <property type="nucleotide sequence ID" value="XM_040765218.1"/>
</dbReference>
<proteinExistence type="predicted"/>
<feature type="coiled-coil region" evidence="1">
    <location>
        <begin position="502"/>
        <end position="543"/>
    </location>
</feature>
<feature type="region of interest" description="Disordered" evidence="2">
    <location>
        <begin position="255"/>
        <end position="287"/>
    </location>
</feature>
<dbReference type="AlphaFoldDB" id="A0A0C2FCM5"/>